<dbReference type="EMBL" id="JBBWUH010000002">
    <property type="protein sequence ID" value="KAK8176090.1"/>
    <property type="molecule type" value="Genomic_DNA"/>
</dbReference>
<dbReference type="Proteomes" id="UP001456524">
    <property type="component" value="Unassembled WGS sequence"/>
</dbReference>
<keyword evidence="1" id="KW-0479">Metal-binding</keyword>
<evidence type="ECO:0000256" key="4">
    <source>
        <dbReference type="PROSITE-ProRule" id="PRU00134"/>
    </source>
</evidence>
<protein>
    <recommendedName>
        <fullName evidence="5">MYND-type domain-containing protein</fullName>
    </recommendedName>
</protein>
<organism evidence="6 7">
    <name type="scientific">Phyllosticta citrichinensis</name>
    <dbReference type="NCBI Taxonomy" id="1130410"/>
    <lineage>
        <taxon>Eukaryota</taxon>
        <taxon>Fungi</taxon>
        <taxon>Dikarya</taxon>
        <taxon>Ascomycota</taxon>
        <taxon>Pezizomycotina</taxon>
        <taxon>Dothideomycetes</taxon>
        <taxon>Dothideomycetes incertae sedis</taxon>
        <taxon>Botryosphaeriales</taxon>
        <taxon>Phyllostictaceae</taxon>
        <taxon>Phyllosticta</taxon>
    </lineage>
</organism>
<evidence type="ECO:0000256" key="1">
    <source>
        <dbReference type="ARBA" id="ARBA00022723"/>
    </source>
</evidence>
<evidence type="ECO:0000313" key="7">
    <source>
        <dbReference type="Proteomes" id="UP001456524"/>
    </source>
</evidence>
<evidence type="ECO:0000256" key="3">
    <source>
        <dbReference type="ARBA" id="ARBA00022833"/>
    </source>
</evidence>
<dbReference type="Gene3D" id="6.10.140.2220">
    <property type="match status" value="1"/>
</dbReference>
<sequence>MHLFLSNSIPLQLQFHRIPLPSHLVCSIPFLSLKTHAHASPTGFNAKVSPLQSRCKVCGPSDRLLQCDGCLVVLYCGQEHQVADRPNHKKLCNRIKRCLRNLDTEEAKLRAVPADEELRQPVFEVGGIEAARPYMRARAHLVDTITLANTHEALSLELAETMDMLRLCRSDYLGMHYQVPSLLMRLGRDQEAYDFIKWWAEALEDSHFDWGNLKLPYLDTKNAVVIEPVDLFSNAALFETFDMMLLKVKVLLDLRALQRGDDDQVFTDVVRKRKGYLRGEGSPVLIASLEAQVGQIYKAVKLKNLHLWPAFLGNPKLHASADHDGYTRGHLDEAETALRYSYEAWTETPGAEDVVRGLAFQDPDFPW</sequence>
<name>A0ABR1Y4J4_9PEZI</name>
<comment type="caution">
    <text evidence="6">The sequence shown here is derived from an EMBL/GenBank/DDBJ whole genome shotgun (WGS) entry which is preliminary data.</text>
</comment>
<evidence type="ECO:0000259" key="5">
    <source>
        <dbReference type="PROSITE" id="PS50865"/>
    </source>
</evidence>
<feature type="domain" description="MYND-type" evidence="5">
    <location>
        <begin position="55"/>
        <end position="92"/>
    </location>
</feature>
<keyword evidence="2 4" id="KW-0863">Zinc-finger</keyword>
<dbReference type="PROSITE" id="PS01360">
    <property type="entry name" value="ZF_MYND_1"/>
    <property type="match status" value="1"/>
</dbReference>
<keyword evidence="3" id="KW-0862">Zinc</keyword>
<dbReference type="Pfam" id="PF01753">
    <property type="entry name" value="zf-MYND"/>
    <property type="match status" value="1"/>
</dbReference>
<gene>
    <name evidence="6" type="ORF">IWX90DRAFT_380052</name>
</gene>
<keyword evidence="7" id="KW-1185">Reference proteome</keyword>
<dbReference type="PROSITE" id="PS50865">
    <property type="entry name" value="ZF_MYND_2"/>
    <property type="match status" value="1"/>
</dbReference>
<reference evidence="6 7" key="1">
    <citation type="journal article" date="2022" name="G3 (Bethesda)">
        <title>Enemy or ally: a genomic approach to elucidate the lifestyle of Phyllosticta citrichinaensis.</title>
        <authorList>
            <person name="Buijs V.A."/>
            <person name="Groenewald J.Z."/>
            <person name="Haridas S."/>
            <person name="LaButti K.M."/>
            <person name="Lipzen A."/>
            <person name="Martin F.M."/>
            <person name="Barry K."/>
            <person name="Grigoriev I.V."/>
            <person name="Crous P.W."/>
            <person name="Seidl M.F."/>
        </authorList>
    </citation>
    <scope>NUCLEOTIDE SEQUENCE [LARGE SCALE GENOMIC DNA]</scope>
    <source>
        <strain evidence="6 7">CBS 129764</strain>
    </source>
</reference>
<dbReference type="SUPFAM" id="SSF144232">
    <property type="entry name" value="HIT/MYND zinc finger-like"/>
    <property type="match status" value="1"/>
</dbReference>
<dbReference type="InterPro" id="IPR002893">
    <property type="entry name" value="Znf_MYND"/>
</dbReference>
<proteinExistence type="predicted"/>
<accession>A0ABR1Y4J4</accession>
<evidence type="ECO:0000313" key="6">
    <source>
        <dbReference type="EMBL" id="KAK8176090.1"/>
    </source>
</evidence>
<evidence type="ECO:0000256" key="2">
    <source>
        <dbReference type="ARBA" id="ARBA00022771"/>
    </source>
</evidence>